<proteinExistence type="predicted"/>
<dbReference type="RefSeq" id="YP_009394159.1">
    <property type="nucleotide sequence ID" value="NC_035271.1"/>
</dbReference>
<geneLocation type="chloroplast" evidence="1"/>
<name>A0A1Z1MA66_RHOCN</name>
<reference evidence="1" key="1">
    <citation type="journal article" date="2017" name="J. Phycol.">
        <title>Analysis of chloroplast genomes and a supermatrix inform reclassification of the Rhodomelaceae (Rhodophyta).</title>
        <authorList>
            <person name="Diaz-Tapia P."/>
            <person name="Maggs C.A."/>
            <person name="West J.A."/>
            <person name="Verbruggen H."/>
        </authorList>
    </citation>
    <scope>NUCLEOTIDE SEQUENCE</scope>
    <source>
        <strain evidence="1">PD508</strain>
    </source>
</reference>
<gene>
    <name evidence="1" type="primary">petP</name>
</gene>
<protein>
    <submittedName>
        <fullName evidence="1">Cytochrome b6-f complex subunit PetP</fullName>
    </submittedName>
</protein>
<evidence type="ECO:0000313" key="1">
    <source>
        <dbReference type="EMBL" id="ARW62721.1"/>
    </source>
</evidence>
<accession>A0A1Z1MA66</accession>
<organism evidence="1">
    <name type="scientific">Rhodomela confervoides</name>
    <name type="common">Red alga</name>
    <dbReference type="NCBI Taxonomy" id="35163"/>
    <lineage>
        <taxon>Eukaryota</taxon>
        <taxon>Rhodophyta</taxon>
        <taxon>Florideophyceae</taxon>
        <taxon>Rhodymeniophycidae</taxon>
        <taxon>Ceramiales</taxon>
        <taxon>Rhodomelaceae</taxon>
        <taxon>Rhodomela</taxon>
    </lineage>
</organism>
<dbReference type="EMBL" id="MF101424">
    <property type="protein sequence ID" value="ARW62721.1"/>
    <property type="molecule type" value="Genomic_DNA"/>
</dbReference>
<dbReference type="AlphaFoldDB" id="A0A1Z1MA66"/>
<dbReference type="GeneID" id="33355972"/>
<keyword evidence="1" id="KW-0150">Chloroplast</keyword>
<keyword evidence="1" id="KW-0934">Plastid</keyword>
<sequence>MNQYWISLKIIPNKISKKIIKHVYDNLKVVGYKQISHRYKVPIIQFPDKRRVWVLKYEIKSKLR</sequence>